<evidence type="ECO:0000313" key="1">
    <source>
        <dbReference type="EnsemblPlants" id="AUR62019638-RA:cds"/>
    </source>
</evidence>
<name>A0A803LVY7_CHEQI</name>
<organism evidence="1 2">
    <name type="scientific">Chenopodium quinoa</name>
    <name type="common">Quinoa</name>
    <dbReference type="NCBI Taxonomy" id="63459"/>
    <lineage>
        <taxon>Eukaryota</taxon>
        <taxon>Viridiplantae</taxon>
        <taxon>Streptophyta</taxon>
        <taxon>Embryophyta</taxon>
        <taxon>Tracheophyta</taxon>
        <taxon>Spermatophyta</taxon>
        <taxon>Magnoliopsida</taxon>
        <taxon>eudicotyledons</taxon>
        <taxon>Gunneridae</taxon>
        <taxon>Pentapetalae</taxon>
        <taxon>Caryophyllales</taxon>
        <taxon>Chenopodiaceae</taxon>
        <taxon>Chenopodioideae</taxon>
        <taxon>Atripliceae</taxon>
        <taxon>Chenopodium</taxon>
    </lineage>
</organism>
<dbReference type="AlphaFoldDB" id="A0A803LVY7"/>
<dbReference type="Proteomes" id="UP000596660">
    <property type="component" value="Unplaced"/>
</dbReference>
<accession>A0A803LVY7</accession>
<keyword evidence="2" id="KW-1185">Reference proteome</keyword>
<dbReference type="EnsemblPlants" id="AUR62019638-RA">
    <property type="protein sequence ID" value="AUR62019638-RA:cds"/>
    <property type="gene ID" value="AUR62019638"/>
</dbReference>
<reference evidence="1" key="1">
    <citation type="journal article" date="2017" name="Nature">
        <title>The genome of Chenopodium quinoa.</title>
        <authorList>
            <person name="Jarvis D.E."/>
            <person name="Ho Y.S."/>
            <person name="Lightfoot D.J."/>
            <person name="Schmoeckel S.M."/>
            <person name="Li B."/>
            <person name="Borm T.J.A."/>
            <person name="Ohyanagi H."/>
            <person name="Mineta K."/>
            <person name="Michell C.T."/>
            <person name="Saber N."/>
            <person name="Kharbatia N.M."/>
            <person name="Rupper R.R."/>
            <person name="Sharp A.R."/>
            <person name="Dally N."/>
            <person name="Boughton B.A."/>
            <person name="Woo Y.H."/>
            <person name="Gao G."/>
            <person name="Schijlen E.G.W.M."/>
            <person name="Guo X."/>
            <person name="Momin A.A."/>
            <person name="Negrao S."/>
            <person name="Al-Babili S."/>
            <person name="Gehring C."/>
            <person name="Roessner U."/>
            <person name="Jung C."/>
            <person name="Murphy K."/>
            <person name="Arold S.T."/>
            <person name="Gojobori T."/>
            <person name="van der Linden C.G."/>
            <person name="van Loo E.N."/>
            <person name="Jellen E.N."/>
            <person name="Maughan P.J."/>
            <person name="Tester M."/>
        </authorList>
    </citation>
    <scope>NUCLEOTIDE SEQUENCE [LARGE SCALE GENOMIC DNA]</scope>
    <source>
        <strain evidence="1">cv. PI 614886</strain>
    </source>
</reference>
<proteinExistence type="predicted"/>
<dbReference type="Gramene" id="AUR62019638-RA">
    <property type="protein sequence ID" value="AUR62019638-RA:cds"/>
    <property type="gene ID" value="AUR62019638"/>
</dbReference>
<sequence length="86" mass="9798">MLSSLARMSHAFNKKVRPRSFQVGNMVLAVRRPIITSRKTGSKFTSKWDGPYVVREVYTNGAYKIVDAEGLRVGPFIGKLLKRYYS</sequence>
<evidence type="ECO:0000313" key="2">
    <source>
        <dbReference type="Proteomes" id="UP000596660"/>
    </source>
</evidence>
<dbReference type="OMA" id="VYTNEAY"/>
<protein>
    <submittedName>
        <fullName evidence="1">Uncharacterized protein</fullName>
    </submittedName>
</protein>
<reference evidence="1" key="2">
    <citation type="submission" date="2021-03" db="UniProtKB">
        <authorList>
            <consortium name="EnsemblPlants"/>
        </authorList>
    </citation>
    <scope>IDENTIFICATION</scope>
</reference>